<keyword evidence="3" id="KW-1185">Reference proteome</keyword>
<keyword evidence="1" id="KW-0812">Transmembrane</keyword>
<gene>
    <name evidence="2" type="ORF">Acr_23g0008660</name>
</gene>
<reference evidence="2 3" key="1">
    <citation type="submission" date="2019-07" db="EMBL/GenBank/DDBJ databases">
        <title>De Novo Assembly of kiwifruit Actinidia rufa.</title>
        <authorList>
            <person name="Sugita-Konishi S."/>
            <person name="Sato K."/>
            <person name="Mori E."/>
            <person name="Abe Y."/>
            <person name="Kisaki G."/>
            <person name="Hamano K."/>
            <person name="Suezawa K."/>
            <person name="Otani M."/>
            <person name="Fukuda T."/>
            <person name="Manabe T."/>
            <person name="Gomi K."/>
            <person name="Tabuchi M."/>
            <person name="Akimitsu K."/>
            <person name="Kataoka I."/>
        </authorList>
    </citation>
    <scope>NUCLEOTIDE SEQUENCE [LARGE SCALE GENOMIC DNA]</scope>
    <source>
        <strain evidence="3">cv. Fuchu</strain>
    </source>
</reference>
<keyword evidence="1" id="KW-1133">Transmembrane helix</keyword>
<dbReference type="EMBL" id="BJWL01000023">
    <property type="protein sequence ID" value="GFZ12481.1"/>
    <property type="molecule type" value="Genomic_DNA"/>
</dbReference>
<dbReference type="Proteomes" id="UP000585474">
    <property type="component" value="Unassembled WGS sequence"/>
</dbReference>
<feature type="transmembrane region" description="Helical" evidence="1">
    <location>
        <begin position="98"/>
        <end position="117"/>
    </location>
</feature>
<accession>A0A7J0GNX7</accession>
<name>A0A7J0GNX7_9ERIC</name>
<evidence type="ECO:0000256" key="1">
    <source>
        <dbReference type="SAM" id="Phobius"/>
    </source>
</evidence>
<proteinExistence type="predicted"/>
<keyword evidence="1" id="KW-0472">Membrane</keyword>
<dbReference type="OrthoDB" id="2285710at2759"/>
<protein>
    <submittedName>
        <fullName evidence="2">Uncharacterized protein</fullName>
    </submittedName>
</protein>
<sequence>MSDSQPSLASPASRCLKTPWRARSELLPLANQVWFSLSLSRFATVQEIFAVVRVVVGAWERVVGGGGWERRRGPGSGGGDGRRLGVVALNIEGRMEELFVAILSMLLVVALIPLYLWKRRQDSPSPDETEEDVQVRQRETVIRATGTRRMRRRPAFLLPAPLQPH</sequence>
<dbReference type="AlphaFoldDB" id="A0A7J0GNX7"/>
<organism evidence="2 3">
    <name type="scientific">Actinidia rufa</name>
    <dbReference type="NCBI Taxonomy" id="165716"/>
    <lineage>
        <taxon>Eukaryota</taxon>
        <taxon>Viridiplantae</taxon>
        <taxon>Streptophyta</taxon>
        <taxon>Embryophyta</taxon>
        <taxon>Tracheophyta</taxon>
        <taxon>Spermatophyta</taxon>
        <taxon>Magnoliopsida</taxon>
        <taxon>eudicotyledons</taxon>
        <taxon>Gunneridae</taxon>
        <taxon>Pentapetalae</taxon>
        <taxon>asterids</taxon>
        <taxon>Ericales</taxon>
        <taxon>Actinidiaceae</taxon>
        <taxon>Actinidia</taxon>
    </lineage>
</organism>
<evidence type="ECO:0000313" key="2">
    <source>
        <dbReference type="EMBL" id="GFZ12481.1"/>
    </source>
</evidence>
<comment type="caution">
    <text evidence="2">The sequence shown here is derived from an EMBL/GenBank/DDBJ whole genome shotgun (WGS) entry which is preliminary data.</text>
</comment>
<evidence type="ECO:0000313" key="3">
    <source>
        <dbReference type="Proteomes" id="UP000585474"/>
    </source>
</evidence>